<dbReference type="EMBL" id="BNCF01000001">
    <property type="protein sequence ID" value="GHE25391.1"/>
    <property type="molecule type" value="Genomic_DNA"/>
</dbReference>
<sequence>MHRWLALPVFAAVLTACVTINVYFPAAEAREAAREFVEKVITEDNGTAPAPQQDKPGGPSATLQPAGFDWLALVGIGSAHAQTPDFNIRTPAIQAIQSRMEARFDSQLRAAFDAGALGFARDGTIVVRDAAKLDLKDRVAVNQAVAEDNRDRKALYREVAVANGHPEWENQVRDVFARQWIASARAGWWYQDAGGAWKQK</sequence>
<reference evidence="1" key="2">
    <citation type="submission" date="2020-09" db="EMBL/GenBank/DDBJ databases">
        <authorList>
            <person name="Sun Q."/>
            <person name="Kim S."/>
        </authorList>
    </citation>
    <scope>NUCLEOTIDE SEQUENCE</scope>
    <source>
        <strain evidence="1">KCTC 32020</strain>
    </source>
</reference>
<dbReference type="InterPro" id="IPR008309">
    <property type="entry name" value="YdbL"/>
</dbReference>
<evidence type="ECO:0000313" key="1">
    <source>
        <dbReference type="EMBL" id="GHE25391.1"/>
    </source>
</evidence>
<dbReference type="AlphaFoldDB" id="A0A918YVI3"/>
<dbReference type="RefSeq" id="WP_146474412.1">
    <property type="nucleotide sequence ID" value="NZ_BNCF01000001.1"/>
</dbReference>
<organism evidence="1 2">
    <name type="scientific">Vulcaniibacterium thermophilum</name>
    <dbReference type="NCBI Taxonomy" id="1169913"/>
    <lineage>
        <taxon>Bacteria</taxon>
        <taxon>Pseudomonadati</taxon>
        <taxon>Pseudomonadota</taxon>
        <taxon>Gammaproteobacteria</taxon>
        <taxon>Lysobacterales</taxon>
        <taxon>Lysobacteraceae</taxon>
        <taxon>Vulcaniibacterium</taxon>
    </lineage>
</organism>
<dbReference type="Proteomes" id="UP000636453">
    <property type="component" value="Unassembled WGS sequence"/>
</dbReference>
<keyword evidence="1" id="KW-0449">Lipoprotein</keyword>
<dbReference type="PROSITE" id="PS51257">
    <property type="entry name" value="PROKAR_LIPOPROTEIN"/>
    <property type="match status" value="1"/>
</dbReference>
<keyword evidence="2" id="KW-1185">Reference proteome</keyword>
<proteinExistence type="predicted"/>
<name>A0A918YVI3_9GAMM</name>
<dbReference type="Pfam" id="PF07027">
    <property type="entry name" value="DUF1318"/>
    <property type="match status" value="1"/>
</dbReference>
<reference evidence="1" key="1">
    <citation type="journal article" date="2014" name="Int. J. Syst. Evol. Microbiol.">
        <title>Complete genome sequence of Corynebacterium casei LMG S-19264T (=DSM 44701T), isolated from a smear-ripened cheese.</title>
        <authorList>
            <consortium name="US DOE Joint Genome Institute (JGI-PGF)"/>
            <person name="Walter F."/>
            <person name="Albersmeier A."/>
            <person name="Kalinowski J."/>
            <person name="Ruckert C."/>
        </authorList>
    </citation>
    <scope>NUCLEOTIDE SEQUENCE</scope>
    <source>
        <strain evidence="1">KCTC 32020</strain>
    </source>
</reference>
<comment type="caution">
    <text evidence="1">The sequence shown here is derived from an EMBL/GenBank/DDBJ whole genome shotgun (WGS) entry which is preliminary data.</text>
</comment>
<protein>
    <submittedName>
        <fullName evidence="1">Lipoprotein</fullName>
    </submittedName>
</protein>
<evidence type="ECO:0000313" key="2">
    <source>
        <dbReference type="Proteomes" id="UP000636453"/>
    </source>
</evidence>
<dbReference type="OrthoDB" id="8526313at2"/>
<accession>A0A918YVI3</accession>
<gene>
    <name evidence="1" type="ORF">GCM10007167_02240</name>
</gene>